<evidence type="ECO:0000256" key="1">
    <source>
        <dbReference type="SAM" id="Phobius"/>
    </source>
</evidence>
<evidence type="ECO:0000313" key="5">
    <source>
        <dbReference type="Proteomes" id="UP000610456"/>
    </source>
</evidence>
<proteinExistence type="predicted"/>
<dbReference type="Proteomes" id="UP000610456">
    <property type="component" value="Unassembled WGS sequence"/>
</dbReference>
<dbReference type="PIRSF" id="PIRSF018266">
    <property type="entry name" value="FecR"/>
    <property type="match status" value="1"/>
</dbReference>
<reference evidence="4" key="2">
    <citation type="submission" date="2020-09" db="EMBL/GenBank/DDBJ databases">
        <authorList>
            <person name="Sun Q."/>
            <person name="Kim S."/>
        </authorList>
    </citation>
    <scope>NUCLEOTIDE SEQUENCE</scope>
    <source>
        <strain evidence="4">KCTC 12719</strain>
    </source>
</reference>
<dbReference type="Pfam" id="PF16344">
    <property type="entry name" value="FecR_C"/>
    <property type="match status" value="1"/>
</dbReference>
<name>A0A918SKC9_9FLAO</name>
<feature type="transmembrane region" description="Helical" evidence="1">
    <location>
        <begin position="104"/>
        <end position="123"/>
    </location>
</feature>
<keyword evidence="1" id="KW-1133">Transmembrane helix</keyword>
<keyword evidence="1" id="KW-0812">Transmembrane</keyword>
<dbReference type="PANTHER" id="PTHR30273:SF2">
    <property type="entry name" value="PROTEIN FECR"/>
    <property type="match status" value="1"/>
</dbReference>
<feature type="domain" description="FecR protein" evidence="2">
    <location>
        <begin position="130"/>
        <end position="229"/>
    </location>
</feature>
<dbReference type="AlphaFoldDB" id="A0A918SKC9"/>
<dbReference type="InterPro" id="IPR006860">
    <property type="entry name" value="FecR"/>
</dbReference>
<dbReference type="InterPro" id="IPR012373">
    <property type="entry name" value="Ferrdict_sens_TM"/>
</dbReference>
<dbReference type="GO" id="GO:0016989">
    <property type="term" value="F:sigma factor antagonist activity"/>
    <property type="evidence" value="ECO:0007669"/>
    <property type="project" value="TreeGrafter"/>
</dbReference>
<evidence type="ECO:0000259" key="2">
    <source>
        <dbReference type="Pfam" id="PF04773"/>
    </source>
</evidence>
<dbReference type="Pfam" id="PF04773">
    <property type="entry name" value="FecR"/>
    <property type="match status" value="1"/>
</dbReference>
<dbReference type="InterPro" id="IPR032508">
    <property type="entry name" value="FecR_C"/>
</dbReference>
<gene>
    <name evidence="4" type="ORF">GCM10007103_30830</name>
</gene>
<organism evidence="4 5">
    <name type="scientific">Salinimicrobium marinum</name>
    <dbReference type="NCBI Taxonomy" id="680283"/>
    <lineage>
        <taxon>Bacteria</taxon>
        <taxon>Pseudomonadati</taxon>
        <taxon>Bacteroidota</taxon>
        <taxon>Flavobacteriia</taxon>
        <taxon>Flavobacteriales</taxon>
        <taxon>Flavobacteriaceae</taxon>
        <taxon>Salinimicrobium</taxon>
    </lineage>
</organism>
<keyword evidence="1" id="KW-0472">Membrane</keyword>
<reference evidence="4" key="1">
    <citation type="journal article" date="2014" name="Int. J. Syst. Evol. Microbiol.">
        <title>Complete genome sequence of Corynebacterium casei LMG S-19264T (=DSM 44701T), isolated from a smear-ripened cheese.</title>
        <authorList>
            <consortium name="US DOE Joint Genome Institute (JGI-PGF)"/>
            <person name="Walter F."/>
            <person name="Albersmeier A."/>
            <person name="Kalinowski J."/>
            <person name="Ruckert C."/>
        </authorList>
    </citation>
    <scope>NUCLEOTIDE SEQUENCE</scope>
    <source>
        <strain evidence="4">KCTC 12719</strain>
    </source>
</reference>
<dbReference type="RefSeq" id="WP_189605708.1">
    <property type="nucleotide sequence ID" value="NZ_BMXB01000017.1"/>
</dbReference>
<dbReference type="Gene3D" id="2.60.120.1440">
    <property type="match status" value="1"/>
</dbReference>
<feature type="domain" description="Protein FecR C-terminal" evidence="3">
    <location>
        <begin position="275"/>
        <end position="342"/>
    </location>
</feature>
<protein>
    <submittedName>
        <fullName evidence="4">Anti-sigma factor</fullName>
    </submittedName>
</protein>
<sequence>MNNYESYKAVDFIADDYFLNWVLSPNPENKIYWKQWLTEHPDKQVEVQKAIAIVKSLKFREEPSLNSFQKARLLEKINSRIDQIESNKKSNVYAIHPMKNRLRFMGGIAASLVIVAILSYFFINISDTTTVDTDFAEKKEIVLPDGSLVIINSNSEISYASNWENKSEREVWLEGEAFFEVEKATGKDSQPKTFIVHSGNVEVQVLGTTFNVGDRRGETKVTLLTGKVKLENKLNKDAEPLFLEPGEHAEISTEDKVLKKSKVDAQKYASWVNNKLIFENAELLEIKHVLQDNFGLEVIFEDQNLLKRKFTGIIKTDNIEEFLRTLELSFDVNVTKENGKIIFQQ</sequence>
<accession>A0A918SKC9</accession>
<keyword evidence="5" id="KW-1185">Reference proteome</keyword>
<comment type="caution">
    <text evidence="4">The sequence shown here is derived from an EMBL/GenBank/DDBJ whole genome shotgun (WGS) entry which is preliminary data.</text>
</comment>
<dbReference type="Gene3D" id="3.55.50.30">
    <property type="match status" value="1"/>
</dbReference>
<evidence type="ECO:0000259" key="3">
    <source>
        <dbReference type="Pfam" id="PF16344"/>
    </source>
</evidence>
<evidence type="ECO:0000313" key="4">
    <source>
        <dbReference type="EMBL" id="GHA47662.1"/>
    </source>
</evidence>
<dbReference type="EMBL" id="BMXB01000017">
    <property type="protein sequence ID" value="GHA47662.1"/>
    <property type="molecule type" value="Genomic_DNA"/>
</dbReference>
<dbReference type="PANTHER" id="PTHR30273">
    <property type="entry name" value="PERIPLASMIC SIGNAL SENSOR AND SIGMA FACTOR ACTIVATOR FECR-RELATED"/>
    <property type="match status" value="1"/>
</dbReference>